<keyword evidence="2" id="KW-1185">Reference proteome</keyword>
<comment type="caution">
    <text evidence="1">The sequence shown here is derived from an EMBL/GenBank/DDBJ whole genome shotgun (WGS) entry which is preliminary data.</text>
</comment>
<reference evidence="1" key="1">
    <citation type="submission" date="2021-06" db="EMBL/GenBank/DDBJ databases">
        <authorList>
            <person name="Hodson N. C."/>
            <person name="Mongue J. A."/>
            <person name="Jaron S. K."/>
        </authorList>
    </citation>
    <scope>NUCLEOTIDE SEQUENCE</scope>
</reference>
<proteinExistence type="predicted"/>
<organism evidence="1 2">
    <name type="scientific">Allacma fusca</name>
    <dbReference type="NCBI Taxonomy" id="39272"/>
    <lineage>
        <taxon>Eukaryota</taxon>
        <taxon>Metazoa</taxon>
        <taxon>Ecdysozoa</taxon>
        <taxon>Arthropoda</taxon>
        <taxon>Hexapoda</taxon>
        <taxon>Collembola</taxon>
        <taxon>Symphypleona</taxon>
        <taxon>Sminthuridae</taxon>
        <taxon>Allacma</taxon>
    </lineage>
</organism>
<feature type="non-terminal residue" evidence="1">
    <location>
        <position position="96"/>
    </location>
</feature>
<dbReference type="Proteomes" id="UP000708208">
    <property type="component" value="Unassembled WGS sequence"/>
</dbReference>
<evidence type="ECO:0000313" key="1">
    <source>
        <dbReference type="EMBL" id="CAG7711878.1"/>
    </source>
</evidence>
<name>A0A8J2JF33_9HEXA</name>
<accession>A0A8J2JF33</accession>
<gene>
    <name evidence="1" type="ORF">AFUS01_LOCUS5119</name>
</gene>
<feature type="non-terminal residue" evidence="1">
    <location>
        <position position="1"/>
    </location>
</feature>
<sequence length="96" mass="10631">MALIDARALDVELEIDMILSGLREVEGRSMMVSASLNAISLVCWNSLVILSYATGIVNVPSKHLDSLQDLFQRMKVHHFPSTPLKEPIAEPAQEKT</sequence>
<dbReference type="AlphaFoldDB" id="A0A8J2JF33"/>
<dbReference type="EMBL" id="CAJVCH010032468">
    <property type="protein sequence ID" value="CAG7711878.1"/>
    <property type="molecule type" value="Genomic_DNA"/>
</dbReference>
<evidence type="ECO:0000313" key="2">
    <source>
        <dbReference type="Proteomes" id="UP000708208"/>
    </source>
</evidence>
<protein>
    <submittedName>
        <fullName evidence="1">Uncharacterized protein</fullName>
    </submittedName>
</protein>